<dbReference type="PANTHER" id="PTHR11078:SF3">
    <property type="entry name" value="ANTITERMINATION NUSB DOMAIN-CONTAINING PROTEIN"/>
    <property type="match status" value="1"/>
</dbReference>
<dbReference type="GO" id="GO:0005829">
    <property type="term" value="C:cytosol"/>
    <property type="evidence" value="ECO:0007669"/>
    <property type="project" value="TreeGrafter"/>
</dbReference>
<gene>
    <name evidence="6" type="primary">nusB</name>
    <name evidence="9" type="ORF">AVDCRST_MAG37-529</name>
</gene>
<comment type="function">
    <text evidence="6">Involved in transcription antitermination. Required for transcription of ribosomal RNA (rRNA) genes. Binds specifically to the boxA antiterminator sequence of the ribosomal RNA (rrn) operons.</text>
</comment>
<dbReference type="InterPro" id="IPR011605">
    <property type="entry name" value="NusB_fam"/>
</dbReference>
<evidence type="ECO:0000256" key="1">
    <source>
        <dbReference type="ARBA" id="ARBA00005952"/>
    </source>
</evidence>
<keyword evidence="3 6" id="KW-0694">RNA-binding</keyword>
<accession>A0A6J4Q276</accession>
<dbReference type="EMBL" id="CADCVD010000024">
    <property type="protein sequence ID" value="CAA9430066.1"/>
    <property type="molecule type" value="Genomic_DNA"/>
</dbReference>
<evidence type="ECO:0000256" key="3">
    <source>
        <dbReference type="ARBA" id="ARBA00022884"/>
    </source>
</evidence>
<protein>
    <recommendedName>
        <fullName evidence="6">Transcription antitermination protein NusB</fullName>
    </recommendedName>
    <alternativeName>
        <fullName evidence="6">Antitermination factor NusB</fullName>
    </alternativeName>
</protein>
<evidence type="ECO:0000259" key="8">
    <source>
        <dbReference type="Pfam" id="PF01029"/>
    </source>
</evidence>
<evidence type="ECO:0000256" key="4">
    <source>
        <dbReference type="ARBA" id="ARBA00023015"/>
    </source>
</evidence>
<feature type="compositionally biased region" description="Basic and acidic residues" evidence="7">
    <location>
        <begin position="124"/>
        <end position="147"/>
    </location>
</feature>
<dbReference type="NCBIfam" id="TIGR01951">
    <property type="entry name" value="nusB"/>
    <property type="match status" value="1"/>
</dbReference>
<proteinExistence type="inferred from homology"/>
<dbReference type="InterPro" id="IPR035926">
    <property type="entry name" value="NusB-like_sf"/>
</dbReference>
<evidence type="ECO:0000256" key="7">
    <source>
        <dbReference type="SAM" id="MobiDB-lite"/>
    </source>
</evidence>
<sequence length="147" mass="16238">MSRRTARKNAFLALYQSDVSGRPVAEVLERWREYRGEIDAYAERLTRGVEGERESLDALLGEVAAGWPVHRMSAIDRTILRLALYEMLYVDDVPAEVATGEAMELAKGFSSDEAPQFVGGVLRGAREAGPEGSDASREGSDRRVEYG</sequence>
<dbReference type="AlphaFoldDB" id="A0A6J4Q276"/>
<dbReference type="GO" id="GO:0003723">
    <property type="term" value="F:RNA binding"/>
    <property type="evidence" value="ECO:0007669"/>
    <property type="project" value="UniProtKB-UniRule"/>
</dbReference>
<dbReference type="HAMAP" id="MF_00073">
    <property type="entry name" value="NusB"/>
    <property type="match status" value="1"/>
</dbReference>
<evidence type="ECO:0000313" key="9">
    <source>
        <dbReference type="EMBL" id="CAA9430066.1"/>
    </source>
</evidence>
<keyword evidence="5 6" id="KW-0804">Transcription</keyword>
<evidence type="ECO:0000256" key="6">
    <source>
        <dbReference type="HAMAP-Rule" id="MF_00073"/>
    </source>
</evidence>
<keyword evidence="4 6" id="KW-0805">Transcription regulation</keyword>
<reference evidence="9" key="1">
    <citation type="submission" date="2020-02" db="EMBL/GenBank/DDBJ databases">
        <authorList>
            <person name="Meier V. D."/>
        </authorList>
    </citation>
    <scope>NUCLEOTIDE SEQUENCE</scope>
    <source>
        <strain evidence="9">AVDCRST_MAG37</strain>
    </source>
</reference>
<dbReference type="GO" id="GO:0006353">
    <property type="term" value="P:DNA-templated transcription termination"/>
    <property type="evidence" value="ECO:0007669"/>
    <property type="project" value="UniProtKB-UniRule"/>
</dbReference>
<comment type="similarity">
    <text evidence="1 6">Belongs to the NusB family.</text>
</comment>
<feature type="region of interest" description="Disordered" evidence="7">
    <location>
        <begin position="120"/>
        <end position="147"/>
    </location>
</feature>
<dbReference type="PANTHER" id="PTHR11078">
    <property type="entry name" value="N UTILIZATION SUBSTANCE PROTEIN B-RELATED"/>
    <property type="match status" value="1"/>
</dbReference>
<feature type="domain" description="NusB/RsmB/TIM44" evidence="8">
    <location>
        <begin position="5"/>
        <end position="124"/>
    </location>
</feature>
<organism evidence="9">
    <name type="scientific">uncultured Rubrobacteraceae bacterium</name>
    <dbReference type="NCBI Taxonomy" id="349277"/>
    <lineage>
        <taxon>Bacteria</taxon>
        <taxon>Bacillati</taxon>
        <taxon>Actinomycetota</taxon>
        <taxon>Rubrobacteria</taxon>
        <taxon>Rubrobacterales</taxon>
        <taxon>Rubrobacteraceae</taxon>
        <taxon>environmental samples</taxon>
    </lineage>
</organism>
<dbReference type="Pfam" id="PF01029">
    <property type="entry name" value="NusB"/>
    <property type="match status" value="1"/>
</dbReference>
<dbReference type="SUPFAM" id="SSF48013">
    <property type="entry name" value="NusB-like"/>
    <property type="match status" value="1"/>
</dbReference>
<dbReference type="GO" id="GO:0031564">
    <property type="term" value="P:transcription antitermination"/>
    <property type="evidence" value="ECO:0007669"/>
    <property type="project" value="UniProtKB-KW"/>
</dbReference>
<dbReference type="Gene3D" id="1.10.940.10">
    <property type="entry name" value="NusB-like"/>
    <property type="match status" value="1"/>
</dbReference>
<evidence type="ECO:0000256" key="2">
    <source>
        <dbReference type="ARBA" id="ARBA00022814"/>
    </source>
</evidence>
<dbReference type="InterPro" id="IPR006027">
    <property type="entry name" value="NusB_RsmB_TIM44"/>
</dbReference>
<keyword evidence="2 6" id="KW-0889">Transcription antitermination</keyword>
<evidence type="ECO:0000256" key="5">
    <source>
        <dbReference type="ARBA" id="ARBA00023163"/>
    </source>
</evidence>
<name>A0A6J4Q276_9ACTN</name>